<dbReference type="PANTHER" id="PTHR44936:SF9">
    <property type="entry name" value="SENSOR PROTEIN CREC"/>
    <property type="match status" value="1"/>
</dbReference>
<keyword evidence="10" id="KW-1185">Reference proteome</keyword>
<evidence type="ECO:0000313" key="10">
    <source>
        <dbReference type="Proteomes" id="UP001165413"/>
    </source>
</evidence>
<dbReference type="SUPFAM" id="SSF55874">
    <property type="entry name" value="ATPase domain of HSP90 chaperone/DNA topoisomerase II/histidine kinase"/>
    <property type="match status" value="1"/>
</dbReference>
<dbReference type="Gene3D" id="1.10.287.130">
    <property type="match status" value="1"/>
</dbReference>
<dbReference type="Gene3D" id="3.30.565.10">
    <property type="entry name" value="Histidine kinase-like ATPase, C-terminal domain"/>
    <property type="match status" value="1"/>
</dbReference>
<dbReference type="InterPro" id="IPR005467">
    <property type="entry name" value="His_kinase_dom"/>
</dbReference>
<name>A0AA41WW74_9ALTE</name>
<dbReference type="RefSeq" id="WP_254098289.1">
    <property type="nucleotide sequence ID" value="NZ_JANATA010000001.1"/>
</dbReference>
<organism evidence="9 10">
    <name type="scientific">Opacimonas viscosa</name>
    <dbReference type="NCBI Taxonomy" id="2961944"/>
    <lineage>
        <taxon>Bacteria</taxon>
        <taxon>Pseudomonadati</taxon>
        <taxon>Pseudomonadota</taxon>
        <taxon>Gammaproteobacteria</taxon>
        <taxon>Alteromonadales</taxon>
        <taxon>Alteromonadaceae</taxon>
        <taxon>Opacimonas</taxon>
    </lineage>
</organism>
<evidence type="ECO:0000313" key="9">
    <source>
        <dbReference type="EMBL" id="MCP3427699.1"/>
    </source>
</evidence>
<keyword evidence="7" id="KW-1133">Transmembrane helix</keyword>
<evidence type="ECO:0000256" key="4">
    <source>
        <dbReference type="ARBA" id="ARBA00022679"/>
    </source>
</evidence>
<dbReference type="PANTHER" id="PTHR44936">
    <property type="entry name" value="SENSOR PROTEIN CREC"/>
    <property type="match status" value="1"/>
</dbReference>
<accession>A0AA41WW74</accession>
<dbReference type="GO" id="GO:0000155">
    <property type="term" value="F:phosphorelay sensor kinase activity"/>
    <property type="evidence" value="ECO:0007669"/>
    <property type="project" value="InterPro"/>
</dbReference>
<dbReference type="InterPro" id="IPR003594">
    <property type="entry name" value="HATPase_dom"/>
</dbReference>
<evidence type="ECO:0000256" key="6">
    <source>
        <dbReference type="ARBA" id="ARBA00023012"/>
    </source>
</evidence>
<dbReference type="GO" id="GO:0005524">
    <property type="term" value="F:ATP binding"/>
    <property type="evidence" value="ECO:0007669"/>
    <property type="project" value="UniProtKB-KW"/>
</dbReference>
<dbReference type="PROSITE" id="PS50109">
    <property type="entry name" value="HIS_KIN"/>
    <property type="match status" value="1"/>
</dbReference>
<evidence type="ECO:0000256" key="5">
    <source>
        <dbReference type="ARBA" id="ARBA00022777"/>
    </source>
</evidence>
<reference evidence="9" key="1">
    <citation type="submission" date="2022-07" db="EMBL/GenBank/DDBJ databases">
        <title>Characterization of the Novel Bacterium Alteromonas immobilis LMIT006 and Alteromonas gregis LMIT007.</title>
        <authorList>
            <person name="Lin X."/>
        </authorList>
    </citation>
    <scope>NUCLEOTIDE SEQUENCE</scope>
    <source>
        <strain evidence="9">LMIT007</strain>
    </source>
</reference>
<keyword evidence="9" id="KW-0547">Nucleotide-binding</keyword>
<comment type="caution">
    <text evidence="9">The sequence shown here is derived from an EMBL/GenBank/DDBJ whole genome shotgun (WGS) entry which is preliminary data.</text>
</comment>
<keyword evidence="9" id="KW-0067">ATP-binding</keyword>
<dbReference type="Pfam" id="PF02518">
    <property type="entry name" value="HATPase_c"/>
    <property type="match status" value="1"/>
</dbReference>
<evidence type="ECO:0000256" key="3">
    <source>
        <dbReference type="ARBA" id="ARBA00022553"/>
    </source>
</evidence>
<feature type="domain" description="Histidine kinase" evidence="8">
    <location>
        <begin position="198"/>
        <end position="395"/>
    </location>
</feature>
<proteinExistence type="predicted"/>
<keyword evidence="5" id="KW-0418">Kinase</keyword>
<sequence length="395" mass="44365">MMSYVLLSAFEINNNVIDMPAVVYDERLNIPQSGYQGYIKLNDSLVWQSASTLEPIPSRSLPVASVGESRFIVNTEKSLFLYTFTAEFTSENQYIPIQFSVVNHMRDVAAEHAVFTRSLWQYGALLTSVVALLLLLILLSVIKPLQHLMAQLQQAEKGKIRALTGHYPKELAQAKHSINNLLENEDFQKKRLQNLGQDLAHSLKTPLSVMQNQPHLSPELQQEIQTIEQIIQRQLNRPALGQNAWVEQIDILPILAKTMQSLQKIYPPIVFTLDQDITASQSHNVLELPIEQTDAYELFGNLIDNAAKAARSKVMVQITREDKRLIVAVHDDGTGIPTAQRKNILERGQRLDTYTSGQGIGMAMVSDITDLYHATLQITESDFGGAKVAVIFTYQ</sequence>
<evidence type="ECO:0000256" key="2">
    <source>
        <dbReference type="ARBA" id="ARBA00012438"/>
    </source>
</evidence>
<dbReference type="GO" id="GO:0005886">
    <property type="term" value="C:plasma membrane"/>
    <property type="evidence" value="ECO:0007669"/>
    <property type="project" value="UniProtKB-SubCell"/>
</dbReference>
<keyword evidence="7" id="KW-0812">Transmembrane</keyword>
<dbReference type="EC" id="2.7.13.3" evidence="2"/>
<dbReference type="AlphaFoldDB" id="A0AA41WW74"/>
<dbReference type="CDD" id="cd00082">
    <property type="entry name" value="HisKA"/>
    <property type="match status" value="1"/>
</dbReference>
<dbReference type="InterPro" id="IPR050980">
    <property type="entry name" value="2C_sensor_his_kinase"/>
</dbReference>
<keyword evidence="3" id="KW-0597">Phosphoprotein</keyword>
<keyword evidence="4" id="KW-0808">Transferase</keyword>
<comment type="catalytic activity">
    <reaction evidence="1">
        <text>ATP + protein L-histidine = ADP + protein N-phospho-L-histidine.</text>
        <dbReference type="EC" id="2.7.13.3"/>
    </reaction>
</comment>
<protein>
    <recommendedName>
        <fullName evidence="2">histidine kinase</fullName>
        <ecNumber evidence="2">2.7.13.3</ecNumber>
    </recommendedName>
</protein>
<evidence type="ECO:0000259" key="8">
    <source>
        <dbReference type="PROSITE" id="PS50109"/>
    </source>
</evidence>
<dbReference type="InterPro" id="IPR003661">
    <property type="entry name" value="HisK_dim/P_dom"/>
</dbReference>
<evidence type="ECO:0000256" key="1">
    <source>
        <dbReference type="ARBA" id="ARBA00000085"/>
    </source>
</evidence>
<dbReference type="EMBL" id="JANATA010000001">
    <property type="protein sequence ID" value="MCP3427699.1"/>
    <property type="molecule type" value="Genomic_DNA"/>
</dbReference>
<keyword evidence="7" id="KW-0472">Membrane</keyword>
<keyword evidence="6" id="KW-0902">Two-component regulatory system</keyword>
<dbReference type="Proteomes" id="UP001165413">
    <property type="component" value="Unassembled WGS sequence"/>
</dbReference>
<feature type="transmembrane region" description="Helical" evidence="7">
    <location>
        <begin position="119"/>
        <end position="142"/>
    </location>
</feature>
<evidence type="ECO:0000256" key="7">
    <source>
        <dbReference type="SAM" id="Phobius"/>
    </source>
</evidence>
<gene>
    <name evidence="9" type="ORF">NLF92_01935</name>
</gene>
<dbReference type="InterPro" id="IPR036890">
    <property type="entry name" value="HATPase_C_sf"/>
</dbReference>
<dbReference type="SMART" id="SM00387">
    <property type="entry name" value="HATPase_c"/>
    <property type="match status" value="1"/>
</dbReference>